<dbReference type="PROSITE" id="PS50110">
    <property type="entry name" value="RESPONSE_REGULATORY"/>
    <property type="match status" value="1"/>
</dbReference>
<evidence type="ECO:0000313" key="4">
    <source>
        <dbReference type="EMBL" id="NMH59271.1"/>
    </source>
</evidence>
<keyword evidence="1 2" id="KW-0597">Phosphoprotein</keyword>
<name>A0ABX1R1D6_9ALTE</name>
<dbReference type="InterPro" id="IPR011006">
    <property type="entry name" value="CheY-like_superfamily"/>
</dbReference>
<dbReference type="Proteomes" id="UP000709336">
    <property type="component" value="Unassembled WGS sequence"/>
</dbReference>
<dbReference type="Gene3D" id="3.40.50.2300">
    <property type="match status" value="1"/>
</dbReference>
<dbReference type="Pfam" id="PF00072">
    <property type="entry name" value="Response_reg"/>
    <property type="match status" value="1"/>
</dbReference>
<proteinExistence type="predicted"/>
<dbReference type="SUPFAM" id="SSF52172">
    <property type="entry name" value="CheY-like"/>
    <property type="match status" value="1"/>
</dbReference>
<sequence length="121" mass="13380">MSFKVLICDDSSLARKLATRSLPDGFATEVHQASNGEEAISVIIEHAIEVLLLDLTMPVLDGIGVLEEIRRRALDVFVVVVSGDIQPQMRTRVMQLGALDFIPKPIKSGQLHPILQRFGLY</sequence>
<dbReference type="EMBL" id="JAATNW010000002">
    <property type="protein sequence ID" value="NMH59271.1"/>
    <property type="molecule type" value="Genomic_DNA"/>
</dbReference>
<organism evidence="4 5">
    <name type="scientific">Alteromonas ponticola</name>
    <dbReference type="NCBI Taxonomy" id="2720613"/>
    <lineage>
        <taxon>Bacteria</taxon>
        <taxon>Pseudomonadati</taxon>
        <taxon>Pseudomonadota</taxon>
        <taxon>Gammaproteobacteria</taxon>
        <taxon>Alteromonadales</taxon>
        <taxon>Alteromonadaceae</taxon>
        <taxon>Alteromonas/Salinimonas group</taxon>
        <taxon>Alteromonas</taxon>
    </lineage>
</organism>
<feature type="domain" description="Response regulatory" evidence="3">
    <location>
        <begin position="4"/>
        <end position="119"/>
    </location>
</feature>
<dbReference type="RefSeq" id="WP_169209832.1">
    <property type="nucleotide sequence ID" value="NZ_JAATNW010000002.1"/>
</dbReference>
<evidence type="ECO:0000256" key="2">
    <source>
        <dbReference type="PROSITE-ProRule" id="PRU00169"/>
    </source>
</evidence>
<keyword evidence="5" id="KW-1185">Reference proteome</keyword>
<accession>A0ABX1R1D6</accession>
<protein>
    <submittedName>
        <fullName evidence="4">Response regulator</fullName>
    </submittedName>
</protein>
<dbReference type="CDD" id="cd17593">
    <property type="entry name" value="REC_CheC-like"/>
    <property type="match status" value="1"/>
</dbReference>
<comment type="caution">
    <text evidence="4">The sequence shown here is derived from an EMBL/GenBank/DDBJ whole genome shotgun (WGS) entry which is preliminary data.</text>
</comment>
<evidence type="ECO:0000259" key="3">
    <source>
        <dbReference type="PROSITE" id="PS50110"/>
    </source>
</evidence>
<reference evidence="4 5" key="1">
    <citation type="submission" date="2020-03" db="EMBL/GenBank/DDBJ databases">
        <title>Alteromonas ponticola sp. nov., isolated from seawater.</title>
        <authorList>
            <person name="Yoon J.-H."/>
            <person name="Kim Y.-O."/>
        </authorList>
    </citation>
    <scope>NUCLEOTIDE SEQUENCE [LARGE SCALE GENOMIC DNA]</scope>
    <source>
        <strain evidence="4 5">MYP5</strain>
    </source>
</reference>
<dbReference type="PANTHER" id="PTHR44591:SF24">
    <property type="entry name" value="PROTEIN-GLUTAMATE METHYLESTERASE_PROTEIN-GLUTAMINE GLUTAMINASE 1"/>
    <property type="match status" value="1"/>
</dbReference>
<evidence type="ECO:0000313" key="5">
    <source>
        <dbReference type="Proteomes" id="UP000709336"/>
    </source>
</evidence>
<gene>
    <name evidence="4" type="ORF">HCJ96_04460</name>
</gene>
<dbReference type="SMART" id="SM00448">
    <property type="entry name" value="REC"/>
    <property type="match status" value="1"/>
</dbReference>
<dbReference type="InterPro" id="IPR001789">
    <property type="entry name" value="Sig_transdc_resp-reg_receiver"/>
</dbReference>
<feature type="modified residue" description="4-aspartylphosphate" evidence="2">
    <location>
        <position position="54"/>
    </location>
</feature>
<evidence type="ECO:0000256" key="1">
    <source>
        <dbReference type="ARBA" id="ARBA00022553"/>
    </source>
</evidence>
<dbReference type="PANTHER" id="PTHR44591">
    <property type="entry name" value="STRESS RESPONSE REGULATOR PROTEIN 1"/>
    <property type="match status" value="1"/>
</dbReference>
<dbReference type="InterPro" id="IPR050595">
    <property type="entry name" value="Bact_response_regulator"/>
</dbReference>